<evidence type="ECO:0000313" key="2">
    <source>
        <dbReference type="Proteomes" id="UP000179024"/>
    </source>
</evidence>
<dbReference type="InterPro" id="IPR038573">
    <property type="entry name" value="BrnT_sf"/>
</dbReference>
<accession>A0A1F7I504</accession>
<gene>
    <name evidence="1" type="ORF">A3F34_00065</name>
</gene>
<proteinExistence type="predicted"/>
<name>A0A1F7I504_9BACT</name>
<dbReference type="EMBL" id="MGAE01000057">
    <property type="protein sequence ID" value="OGK38449.1"/>
    <property type="molecule type" value="Genomic_DNA"/>
</dbReference>
<reference evidence="1 2" key="1">
    <citation type="journal article" date="2016" name="Nat. Commun.">
        <title>Thousands of microbial genomes shed light on interconnected biogeochemical processes in an aquifer system.</title>
        <authorList>
            <person name="Anantharaman K."/>
            <person name="Brown C.T."/>
            <person name="Hug L.A."/>
            <person name="Sharon I."/>
            <person name="Castelle C.J."/>
            <person name="Probst A.J."/>
            <person name="Thomas B.C."/>
            <person name="Singh A."/>
            <person name="Wilkins M.J."/>
            <person name="Karaoz U."/>
            <person name="Brodie E.L."/>
            <person name="Williams K.H."/>
            <person name="Hubbard S.S."/>
            <person name="Banfield J.F."/>
        </authorList>
    </citation>
    <scope>NUCLEOTIDE SEQUENCE [LARGE SCALE GENOMIC DNA]</scope>
</reference>
<dbReference type="Proteomes" id="UP000179024">
    <property type="component" value="Unassembled WGS sequence"/>
</dbReference>
<evidence type="ECO:0000313" key="1">
    <source>
        <dbReference type="EMBL" id="OGK38449.1"/>
    </source>
</evidence>
<dbReference type="Gene3D" id="3.10.450.530">
    <property type="entry name" value="Ribonuclease toxin, BrnT, of type II toxin-antitoxin system"/>
    <property type="match status" value="1"/>
</dbReference>
<dbReference type="AlphaFoldDB" id="A0A1F7I504"/>
<organism evidence="1 2">
    <name type="scientific">Candidatus Roizmanbacteria bacterium RIFCSPHIGHO2_12_FULL_44_10</name>
    <dbReference type="NCBI Taxonomy" id="1802054"/>
    <lineage>
        <taxon>Bacteria</taxon>
        <taxon>Candidatus Roizmaniibacteriota</taxon>
    </lineage>
</organism>
<dbReference type="Pfam" id="PF04365">
    <property type="entry name" value="BrnT_toxin"/>
    <property type="match status" value="1"/>
</dbReference>
<sequence>MRKLLFFTSIQSFEWDEANIKKNWKKHRISDEESEQVFYNKPQLISRDKKHSKEERRYHSLGKSDSGRLIFISFTIRDRAIRIISARPQNKKERSLYEETKRI</sequence>
<dbReference type="InterPro" id="IPR007460">
    <property type="entry name" value="BrnT_toxin"/>
</dbReference>
<comment type="caution">
    <text evidence="1">The sequence shown here is derived from an EMBL/GenBank/DDBJ whole genome shotgun (WGS) entry which is preliminary data.</text>
</comment>
<protein>
    <recommendedName>
        <fullName evidence="3">Toxin</fullName>
    </recommendedName>
</protein>
<evidence type="ECO:0008006" key="3">
    <source>
        <dbReference type="Google" id="ProtNLM"/>
    </source>
</evidence>